<organism evidence="2 3">
    <name type="scientific">Novosphingobium album</name>
    <name type="common">ex Liu et al. 2023</name>
    <dbReference type="NCBI Taxonomy" id="3031130"/>
    <lineage>
        <taxon>Bacteria</taxon>
        <taxon>Pseudomonadati</taxon>
        <taxon>Pseudomonadota</taxon>
        <taxon>Alphaproteobacteria</taxon>
        <taxon>Sphingomonadales</taxon>
        <taxon>Sphingomonadaceae</taxon>
        <taxon>Novosphingobium</taxon>
    </lineage>
</organism>
<feature type="domain" description="Glycosyl transferase family 1" evidence="1">
    <location>
        <begin position="198"/>
        <end position="355"/>
    </location>
</feature>
<reference evidence="2 3" key="1">
    <citation type="submission" date="2023-03" db="EMBL/GenBank/DDBJ databases">
        <title>NovoSphingobium album sp. nov. isolated from polycyclic aromatic hydrocarbons- and heavy-metal polluted soil.</title>
        <authorList>
            <person name="Liu Z."/>
            <person name="Wang K."/>
        </authorList>
    </citation>
    <scope>NUCLEOTIDE SEQUENCE [LARGE SCALE GENOMIC DNA]</scope>
    <source>
        <strain evidence="2 3">H3SJ31-1</strain>
    </source>
</reference>
<evidence type="ECO:0000313" key="3">
    <source>
        <dbReference type="Proteomes" id="UP001216253"/>
    </source>
</evidence>
<gene>
    <name evidence="2" type="ORF">PYV00_11215</name>
</gene>
<evidence type="ECO:0000259" key="1">
    <source>
        <dbReference type="Pfam" id="PF00534"/>
    </source>
</evidence>
<keyword evidence="3" id="KW-1185">Reference proteome</keyword>
<sequence>MSPDTMASAGPKRILCVHQGGELYGSDRSFLQIVEAIREGWPDARIRVILAVDGPLRMLLEKVANEVTVQDLCVLRLANAVSTLFKGTIGLPYYLMAAKREINRADLVYINTTVIADYMIAARLPPHKSVIHVREIPKAKAMLVVQRLVRFSRAKIIYNSQATADAFALPVDQIQTVIHNGVAPIDRPAQPEIPAVFTPERPLKLAMLGRISDWKGQNLLIEGVAALLPEDQKRVSVRIVGSTFLNVQGPVDALQRQIDKAGLSRNVSLEPFKDDPAEVYLWSDVCVVPSRLPEPFGRVAIEAMSHARPVIAAAHGGLLEIVRDAKTGWLFKPNDAALLAEAIRQALACPTRLRAMALTALHDFEQRFSSNIMTERVCDFLGRVMET</sequence>
<dbReference type="Proteomes" id="UP001216253">
    <property type="component" value="Unassembled WGS sequence"/>
</dbReference>
<dbReference type="CDD" id="cd03801">
    <property type="entry name" value="GT4_PimA-like"/>
    <property type="match status" value="1"/>
</dbReference>
<dbReference type="SUPFAM" id="SSF53756">
    <property type="entry name" value="UDP-Glycosyltransferase/glycogen phosphorylase"/>
    <property type="match status" value="1"/>
</dbReference>
<evidence type="ECO:0000313" key="2">
    <source>
        <dbReference type="EMBL" id="MDE8652280.1"/>
    </source>
</evidence>
<comment type="caution">
    <text evidence="2">The sequence shown here is derived from an EMBL/GenBank/DDBJ whole genome shotgun (WGS) entry which is preliminary data.</text>
</comment>
<name>A0ABT5WQF1_9SPHN</name>
<dbReference type="EMBL" id="JARESE010000033">
    <property type="protein sequence ID" value="MDE8652280.1"/>
    <property type="molecule type" value="Genomic_DNA"/>
</dbReference>
<dbReference type="InterPro" id="IPR001296">
    <property type="entry name" value="Glyco_trans_1"/>
</dbReference>
<dbReference type="RefSeq" id="WP_275228363.1">
    <property type="nucleotide sequence ID" value="NZ_JARESE010000033.1"/>
</dbReference>
<dbReference type="Gene3D" id="3.40.50.2000">
    <property type="entry name" value="Glycogen Phosphorylase B"/>
    <property type="match status" value="2"/>
</dbReference>
<dbReference type="PANTHER" id="PTHR12526">
    <property type="entry name" value="GLYCOSYLTRANSFERASE"/>
    <property type="match status" value="1"/>
</dbReference>
<protein>
    <submittedName>
        <fullName evidence="2">Glycosyltransferase family 4 protein</fullName>
    </submittedName>
</protein>
<dbReference type="Pfam" id="PF00534">
    <property type="entry name" value="Glycos_transf_1"/>
    <property type="match status" value="1"/>
</dbReference>
<proteinExistence type="predicted"/>
<dbReference type="PANTHER" id="PTHR12526:SF630">
    <property type="entry name" value="GLYCOSYLTRANSFERASE"/>
    <property type="match status" value="1"/>
</dbReference>
<accession>A0ABT5WQF1</accession>